<keyword evidence="1" id="KW-0862">Zinc</keyword>
<protein>
    <recommendedName>
        <fullName evidence="3">CCHC-type domain-containing protein</fullName>
    </recommendedName>
</protein>
<feature type="region of interest" description="Disordered" evidence="2">
    <location>
        <begin position="1"/>
        <end position="36"/>
    </location>
</feature>
<feature type="non-terminal residue" evidence="4">
    <location>
        <position position="119"/>
    </location>
</feature>
<dbReference type="InterPro" id="IPR001878">
    <property type="entry name" value="Znf_CCHC"/>
</dbReference>
<dbReference type="Gene3D" id="4.10.60.10">
    <property type="entry name" value="Zinc finger, CCHC-type"/>
    <property type="match status" value="1"/>
</dbReference>
<dbReference type="AlphaFoldDB" id="A0A8T0V3M9"/>
<dbReference type="Proteomes" id="UP000823388">
    <property type="component" value="Chromosome 3K"/>
</dbReference>
<dbReference type="SUPFAM" id="SSF57756">
    <property type="entry name" value="Retrovirus zinc finger-like domains"/>
    <property type="match status" value="1"/>
</dbReference>
<proteinExistence type="predicted"/>
<keyword evidence="5" id="KW-1185">Reference proteome</keyword>
<evidence type="ECO:0000259" key="3">
    <source>
        <dbReference type="PROSITE" id="PS50158"/>
    </source>
</evidence>
<name>A0A8T0V3M9_PANVG</name>
<reference evidence="4" key="1">
    <citation type="submission" date="2020-05" db="EMBL/GenBank/DDBJ databases">
        <title>WGS assembly of Panicum virgatum.</title>
        <authorList>
            <person name="Lovell J.T."/>
            <person name="Jenkins J."/>
            <person name="Shu S."/>
            <person name="Juenger T.E."/>
            <person name="Schmutz J."/>
        </authorList>
    </citation>
    <scope>NUCLEOTIDE SEQUENCE</scope>
    <source>
        <strain evidence="4">AP13</strain>
    </source>
</reference>
<dbReference type="Pfam" id="PF00098">
    <property type="entry name" value="zf-CCHC"/>
    <property type="match status" value="1"/>
</dbReference>
<dbReference type="InterPro" id="IPR036875">
    <property type="entry name" value="Znf_CCHC_sf"/>
</dbReference>
<keyword evidence="1" id="KW-0479">Metal-binding</keyword>
<evidence type="ECO:0000256" key="1">
    <source>
        <dbReference type="PROSITE-ProRule" id="PRU00047"/>
    </source>
</evidence>
<dbReference type="EMBL" id="CM029041">
    <property type="protein sequence ID" value="KAG2627543.1"/>
    <property type="molecule type" value="Genomic_DNA"/>
</dbReference>
<gene>
    <name evidence="4" type="ORF">PVAP13_3KG128052</name>
</gene>
<evidence type="ECO:0000256" key="2">
    <source>
        <dbReference type="SAM" id="MobiDB-lite"/>
    </source>
</evidence>
<organism evidence="4 5">
    <name type="scientific">Panicum virgatum</name>
    <name type="common">Blackwell switchgrass</name>
    <dbReference type="NCBI Taxonomy" id="38727"/>
    <lineage>
        <taxon>Eukaryota</taxon>
        <taxon>Viridiplantae</taxon>
        <taxon>Streptophyta</taxon>
        <taxon>Embryophyta</taxon>
        <taxon>Tracheophyta</taxon>
        <taxon>Spermatophyta</taxon>
        <taxon>Magnoliopsida</taxon>
        <taxon>Liliopsida</taxon>
        <taxon>Poales</taxon>
        <taxon>Poaceae</taxon>
        <taxon>PACMAD clade</taxon>
        <taxon>Panicoideae</taxon>
        <taxon>Panicodae</taxon>
        <taxon>Paniceae</taxon>
        <taxon>Panicinae</taxon>
        <taxon>Panicum</taxon>
        <taxon>Panicum sect. Hiantes</taxon>
    </lineage>
</organism>
<dbReference type="GO" id="GO:0003676">
    <property type="term" value="F:nucleic acid binding"/>
    <property type="evidence" value="ECO:0007669"/>
    <property type="project" value="InterPro"/>
</dbReference>
<evidence type="ECO:0000313" key="5">
    <source>
        <dbReference type="Proteomes" id="UP000823388"/>
    </source>
</evidence>
<sequence>MQYRTQSHVTGPQAPNTQFRSQNTIKTPQSNASQVTTNNSNAKVCFNCRETGHFIANCPYAKNKPATSAFSNMVNGPRPVLSGANRVPIRNNSNTTNNSQLMRQPQQLFGRACVNHINA</sequence>
<evidence type="ECO:0000313" key="4">
    <source>
        <dbReference type="EMBL" id="KAG2627543.1"/>
    </source>
</evidence>
<dbReference type="PROSITE" id="PS50158">
    <property type="entry name" value="ZF_CCHC"/>
    <property type="match status" value="1"/>
</dbReference>
<dbReference type="SMART" id="SM00343">
    <property type="entry name" value="ZnF_C2HC"/>
    <property type="match status" value="1"/>
</dbReference>
<comment type="caution">
    <text evidence="4">The sequence shown here is derived from an EMBL/GenBank/DDBJ whole genome shotgun (WGS) entry which is preliminary data.</text>
</comment>
<dbReference type="GO" id="GO:0008270">
    <property type="term" value="F:zinc ion binding"/>
    <property type="evidence" value="ECO:0007669"/>
    <property type="project" value="UniProtKB-KW"/>
</dbReference>
<accession>A0A8T0V3M9</accession>
<feature type="domain" description="CCHC-type" evidence="3">
    <location>
        <begin position="45"/>
        <end position="59"/>
    </location>
</feature>
<keyword evidence="1" id="KW-0863">Zinc-finger</keyword>